<keyword evidence="3" id="KW-1185">Reference proteome</keyword>
<proteinExistence type="predicted"/>
<dbReference type="Pfam" id="PF03992">
    <property type="entry name" value="ABM"/>
    <property type="match status" value="1"/>
</dbReference>
<dbReference type="PANTHER" id="PTHR33336">
    <property type="entry name" value="QUINOL MONOOXYGENASE YGIN-RELATED"/>
    <property type="match status" value="1"/>
</dbReference>
<dbReference type="RefSeq" id="WP_273741319.1">
    <property type="nucleotide sequence ID" value="NZ_JAQIVI010000586.1"/>
</dbReference>
<dbReference type="AlphaFoldDB" id="A0ABD5SX60"/>
<dbReference type="PROSITE" id="PS51725">
    <property type="entry name" value="ABM"/>
    <property type="match status" value="1"/>
</dbReference>
<dbReference type="InterPro" id="IPR011008">
    <property type="entry name" value="Dimeric_a/b-barrel"/>
</dbReference>
<organism evidence="2 3">
    <name type="scientific">Natrinema soli</name>
    <dbReference type="NCBI Taxonomy" id="1930624"/>
    <lineage>
        <taxon>Archaea</taxon>
        <taxon>Methanobacteriati</taxon>
        <taxon>Methanobacteriota</taxon>
        <taxon>Stenosarchaea group</taxon>
        <taxon>Halobacteria</taxon>
        <taxon>Halobacteriales</taxon>
        <taxon>Natrialbaceae</taxon>
        <taxon>Natrinema</taxon>
    </lineage>
</organism>
<accession>A0ABD5SX60</accession>
<dbReference type="GO" id="GO:0004497">
    <property type="term" value="F:monooxygenase activity"/>
    <property type="evidence" value="ECO:0007669"/>
    <property type="project" value="UniProtKB-KW"/>
</dbReference>
<comment type="caution">
    <text evidence="2">The sequence shown here is derived from an EMBL/GenBank/DDBJ whole genome shotgun (WGS) entry which is preliminary data.</text>
</comment>
<dbReference type="Proteomes" id="UP001596383">
    <property type="component" value="Unassembled WGS sequence"/>
</dbReference>
<dbReference type="EMBL" id="JBHSWV010000586">
    <property type="protein sequence ID" value="MFC6768561.1"/>
    <property type="molecule type" value="Genomic_DNA"/>
</dbReference>
<evidence type="ECO:0000313" key="2">
    <source>
        <dbReference type="EMBL" id="MFC6768561.1"/>
    </source>
</evidence>
<evidence type="ECO:0000259" key="1">
    <source>
        <dbReference type="PROSITE" id="PS51725"/>
    </source>
</evidence>
<keyword evidence="2" id="KW-0560">Oxidoreductase</keyword>
<protein>
    <submittedName>
        <fullName evidence="2">Quinol monooxygenase</fullName>
        <ecNumber evidence="2">1.-.-.-</ecNumber>
    </submittedName>
</protein>
<dbReference type="InterPro" id="IPR007138">
    <property type="entry name" value="ABM_dom"/>
</dbReference>
<dbReference type="SUPFAM" id="SSF54909">
    <property type="entry name" value="Dimeric alpha+beta barrel"/>
    <property type="match status" value="1"/>
</dbReference>
<sequence>MIVIHASFPIDPDRRDDALELIEELVTESQREDGVIDYRATTDVSDPNVVRFFERYEDEAAFGAHAQSDHFQEFSVALPELLAGEPTVTRFDVESAEELEL</sequence>
<name>A0ABD5SX60_9EURY</name>
<evidence type="ECO:0000313" key="3">
    <source>
        <dbReference type="Proteomes" id="UP001596383"/>
    </source>
</evidence>
<dbReference type="Gene3D" id="3.30.70.100">
    <property type="match status" value="1"/>
</dbReference>
<dbReference type="EC" id="1.-.-.-" evidence="2"/>
<dbReference type="InterPro" id="IPR050744">
    <property type="entry name" value="AI-2_Isomerase_LsrG"/>
</dbReference>
<reference evidence="2 3" key="1">
    <citation type="journal article" date="2019" name="Int. J. Syst. Evol. Microbiol.">
        <title>The Global Catalogue of Microorganisms (GCM) 10K type strain sequencing project: providing services to taxonomists for standard genome sequencing and annotation.</title>
        <authorList>
            <consortium name="The Broad Institute Genomics Platform"/>
            <consortium name="The Broad Institute Genome Sequencing Center for Infectious Disease"/>
            <person name="Wu L."/>
            <person name="Ma J."/>
        </authorList>
    </citation>
    <scope>NUCLEOTIDE SEQUENCE [LARGE SCALE GENOMIC DNA]</scope>
    <source>
        <strain evidence="2 3">LMG 29247</strain>
    </source>
</reference>
<keyword evidence="2" id="KW-0503">Monooxygenase</keyword>
<gene>
    <name evidence="2" type="ORF">ACFQE6_27185</name>
</gene>
<feature type="domain" description="ABM" evidence="1">
    <location>
        <begin position="2"/>
        <end position="91"/>
    </location>
</feature>
<dbReference type="PANTHER" id="PTHR33336:SF15">
    <property type="entry name" value="ABM DOMAIN-CONTAINING PROTEIN"/>
    <property type="match status" value="1"/>
</dbReference>